<dbReference type="InterPro" id="IPR003594">
    <property type="entry name" value="HATPase_dom"/>
</dbReference>
<dbReference type="InterPro" id="IPR018060">
    <property type="entry name" value="HTH_AraC"/>
</dbReference>
<dbReference type="FunFam" id="3.40.50.2300:FF:000138">
    <property type="entry name" value="Two-component system sensor histidine kinase/response regulator"/>
    <property type="match status" value="1"/>
</dbReference>
<keyword evidence="14" id="KW-0175">Coiled coil</keyword>
<keyword evidence="6" id="KW-0418">Kinase</keyword>
<dbReference type="PANTHER" id="PTHR43547">
    <property type="entry name" value="TWO-COMPONENT HISTIDINE KINASE"/>
    <property type="match status" value="1"/>
</dbReference>
<dbReference type="PROSITE" id="PS50005">
    <property type="entry name" value="TPR"/>
    <property type="match status" value="3"/>
</dbReference>
<keyword evidence="3 12" id="KW-0597">Phosphoprotein</keyword>
<protein>
    <recommendedName>
        <fullName evidence="2">histidine kinase</fullName>
        <ecNumber evidence="2">2.7.13.3</ecNumber>
    </recommendedName>
</protein>
<dbReference type="SMART" id="SM00387">
    <property type="entry name" value="HATPase_c"/>
    <property type="match status" value="1"/>
</dbReference>
<feature type="domain" description="Response regulatory" evidence="17">
    <location>
        <begin position="734"/>
        <end position="849"/>
    </location>
</feature>
<evidence type="ECO:0000259" key="15">
    <source>
        <dbReference type="PROSITE" id="PS01124"/>
    </source>
</evidence>
<dbReference type="InterPro" id="IPR019734">
    <property type="entry name" value="TPR_rpt"/>
</dbReference>
<dbReference type="Gene3D" id="1.10.287.130">
    <property type="match status" value="1"/>
</dbReference>
<dbReference type="Pfam" id="PF00512">
    <property type="entry name" value="HisKA"/>
    <property type="match status" value="1"/>
</dbReference>
<dbReference type="CDD" id="cd16922">
    <property type="entry name" value="HATPase_EvgS-ArcB-TorS-like"/>
    <property type="match status" value="1"/>
</dbReference>
<evidence type="ECO:0000313" key="18">
    <source>
        <dbReference type="EMBL" id="RKN82521.1"/>
    </source>
</evidence>
<comment type="caution">
    <text evidence="18">The sequence shown here is derived from an EMBL/GenBank/DDBJ whole genome shotgun (WGS) entry which is preliminary data.</text>
</comment>
<dbReference type="SMART" id="SM00388">
    <property type="entry name" value="HisKA"/>
    <property type="match status" value="1"/>
</dbReference>
<dbReference type="SUPFAM" id="SSF46689">
    <property type="entry name" value="Homeodomain-like"/>
    <property type="match status" value="1"/>
</dbReference>
<keyword evidence="7" id="KW-0067">ATP-binding</keyword>
<dbReference type="InterPro" id="IPR018062">
    <property type="entry name" value="HTH_AraC-typ_CS"/>
</dbReference>
<dbReference type="Gene3D" id="1.10.10.60">
    <property type="entry name" value="Homeodomain-like"/>
    <property type="match status" value="1"/>
</dbReference>
<sequence>MVRFLFLIGVLISISGHSQSKIDSLEKRVGLEKVDSLKVNLLLDLFDEYQYEDPAKADTSIHRALDIAKGIQDKRYEVMALNAFADLLNGRAQNDSAITVFQKALTLAERIAYNSGKGIALLGLGNTYLSKGDLIQAEAYHKRNIAFAGQVDDFEGMASSHNNLGNIYNEKGEYKKAMEAYTYAAKMNTEIGNEKNAGINLANIGLINQKLSNYDKALDYYAKSDSLFKKFGFLPGRAFVLKNMGVVYRNQEKPDAALEKYHQALESYKQMDLKREMSQVYQNIGNIYSDKSQSDQAIYNYHRSLSIAVQTSDSINMAMFSQSLGQEFFYAKKWDSAGYYSKRALEMAKVVGADLTVMDGYKTLSEVNYASFNYKDAYDFRILYQTMRDSLYTIEKRDLAEGIEAQYQNEQKTKEIALLASEKELQALQLSKRKNERNGTIAIATFMLLLAVLLYNQYRIKQKANKELQELDQLKSNFFANISHEFRTPLTLIKGPIEHLEQNPEEKLGREDVKMIRRNTNKVLGLVNQLLDLSRIDQDKLQLKSTEGDVFKCLRTASASFNSLAAQRNMDYRVKVPNGMLWAAFDRDKLEKVVYNLLSNAFKFSEDGELVVLETSYANTELVIQVWDSGRGISKDKLPFIFDRFFQVDSSITKDREGSGIGLSLSKDLVELMDGTITVSSEEGKGTYFTVQIPIERIKTPQASVEVSIREEANEIPKPETFEWPKADSRDLPEILLIEDNDDMRQFIKKQLLNTYRVIEAKNGEQGLKMAMAYLPELLITDLMMPKMDGIELCKKLKTNLETSHVPVIMLTARAGVENKIEGLETGADDYLTKPFEAKELVVRVKNLIDQRQRLREHYRNNAYTVHPEKITTTSLDRKFLEQVLDLLEKEHANANFGVPQMQRSLAMSKTQLQRKTKALTNESPGELLRNFRLKRAAQLLSQKADTVTQIAYQVGFNNLSYFAKCFKALYGVSPSSY</sequence>
<organism evidence="18 19">
    <name type="scientific">Ulvibacterium marinum</name>
    <dbReference type="NCBI Taxonomy" id="2419782"/>
    <lineage>
        <taxon>Bacteria</taxon>
        <taxon>Pseudomonadati</taxon>
        <taxon>Bacteroidota</taxon>
        <taxon>Flavobacteriia</taxon>
        <taxon>Flavobacteriales</taxon>
        <taxon>Flavobacteriaceae</taxon>
        <taxon>Ulvibacterium</taxon>
    </lineage>
</organism>
<feature type="coiled-coil region" evidence="14">
    <location>
        <begin position="418"/>
        <end position="481"/>
    </location>
</feature>
<dbReference type="InterPro" id="IPR036890">
    <property type="entry name" value="HATPase_C_sf"/>
</dbReference>
<feature type="repeat" description="TPR" evidence="13">
    <location>
        <begin position="278"/>
        <end position="311"/>
    </location>
</feature>
<dbReference type="CDD" id="cd17574">
    <property type="entry name" value="REC_OmpR"/>
    <property type="match status" value="1"/>
</dbReference>
<evidence type="ECO:0000259" key="17">
    <source>
        <dbReference type="PROSITE" id="PS50110"/>
    </source>
</evidence>
<keyword evidence="9" id="KW-0805">Transcription regulation</keyword>
<dbReference type="PROSITE" id="PS50109">
    <property type="entry name" value="HIS_KIN"/>
    <property type="match status" value="1"/>
</dbReference>
<dbReference type="PROSITE" id="PS01124">
    <property type="entry name" value="HTH_ARAC_FAMILY_2"/>
    <property type="match status" value="1"/>
</dbReference>
<dbReference type="InterPro" id="IPR011006">
    <property type="entry name" value="CheY-like_superfamily"/>
</dbReference>
<evidence type="ECO:0000256" key="8">
    <source>
        <dbReference type="ARBA" id="ARBA00023012"/>
    </source>
</evidence>
<dbReference type="Pfam" id="PF14938">
    <property type="entry name" value="SNAP"/>
    <property type="match status" value="1"/>
</dbReference>
<evidence type="ECO:0000256" key="12">
    <source>
        <dbReference type="PROSITE-ProRule" id="PRU00169"/>
    </source>
</evidence>
<evidence type="ECO:0000256" key="14">
    <source>
        <dbReference type="SAM" id="Coils"/>
    </source>
</evidence>
<dbReference type="Proteomes" id="UP000276603">
    <property type="component" value="Unassembled WGS sequence"/>
</dbReference>
<dbReference type="EC" id="2.7.13.3" evidence="2"/>
<gene>
    <name evidence="18" type="ORF">D7Z94_01350</name>
</gene>
<feature type="repeat" description="TPR" evidence="13">
    <location>
        <begin position="158"/>
        <end position="191"/>
    </location>
</feature>
<dbReference type="InterPro" id="IPR004358">
    <property type="entry name" value="Sig_transdc_His_kin-like_C"/>
</dbReference>
<dbReference type="InterPro" id="IPR036097">
    <property type="entry name" value="HisK_dim/P_sf"/>
</dbReference>
<dbReference type="PROSITE" id="PS50110">
    <property type="entry name" value="RESPONSE_REGULATORY"/>
    <property type="match status" value="1"/>
</dbReference>
<keyword evidence="8" id="KW-0902">Two-component regulatory system</keyword>
<dbReference type="Gene3D" id="1.25.40.10">
    <property type="entry name" value="Tetratricopeptide repeat domain"/>
    <property type="match status" value="2"/>
</dbReference>
<evidence type="ECO:0000256" key="3">
    <source>
        <dbReference type="ARBA" id="ARBA00022553"/>
    </source>
</evidence>
<keyword evidence="5" id="KW-0547">Nucleotide-binding</keyword>
<dbReference type="GO" id="GO:0000155">
    <property type="term" value="F:phosphorelay sensor kinase activity"/>
    <property type="evidence" value="ECO:0007669"/>
    <property type="project" value="InterPro"/>
</dbReference>
<keyword evidence="11" id="KW-0804">Transcription</keyword>
<dbReference type="SMART" id="SM00448">
    <property type="entry name" value="REC"/>
    <property type="match status" value="1"/>
</dbReference>
<dbReference type="FunFam" id="1.10.287.130:FF:000045">
    <property type="entry name" value="Two-component system sensor histidine kinase/response regulator"/>
    <property type="match status" value="1"/>
</dbReference>
<dbReference type="Gene3D" id="3.30.565.10">
    <property type="entry name" value="Histidine kinase-like ATPase, C-terminal domain"/>
    <property type="match status" value="1"/>
</dbReference>
<dbReference type="CDD" id="cd00082">
    <property type="entry name" value="HisKA"/>
    <property type="match status" value="1"/>
</dbReference>
<keyword evidence="19" id="KW-1185">Reference proteome</keyword>
<dbReference type="GO" id="GO:0003700">
    <property type="term" value="F:DNA-binding transcription factor activity"/>
    <property type="evidence" value="ECO:0007669"/>
    <property type="project" value="InterPro"/>
</dbReference>
<dbReference type="InterPro" id="IPR005467">
    <property type="entry name" value="His_kinase_dom"/>
</dbReference>
<dbReference type="PRINTS" id="PR00344">
    <property type="entry name" value="BCTRLSENSOR"/>
</dbReference>
<feature type="modified residue" description="4-aspartylphosphate" evidence="12">
    <location>
        <position position="782"/>
    </location>
</feature>
<dbReference type="Gene3D" id="3.40.50.2300">
    <property type="match status" value="1"/>
</dbReference>
<evidence type="ECO:0000256" key="4">
    <source>
        <dbReference type="ARBA" id="ARBA00022679"/>
    </source>
</evidence>
<dbReference type="Pfam" id="PF02518">
    <property type="entry name" value="HATPase_c"/>
    <property type="match status" value="1"/>
</dbReference>
<dbReference type="SUPFAM" id="SSF47384">
    <property type="entry name" value="Homodimeric domain of signal transducing histidine kinase"/>
    <property type="match status" value="1"/>
</dbReference>
<evidence type="ECO:0000256" key="5">
    <source>
        <dbReference type="ARBA" id="ARBA00022741"/>
    </source>
</evidence>
<dbReference type="SUPFAM" id="SSF48452">
    <property type="entry name" value="TPR-like"/>
    <property type="match status" value="2"/>
</dbReference>
<dbReference type="EMBL" id="RBCJ01000001">
    <property type="protein sequence ID" value="RKN82521.1"/>
    <property type="molecule type" value="Genomic_DNA"/>
</dbReference>
<dbReference type="GO" id="GO:0043565">
    <property type="term" value="F:sequence-specific DNA binding"/>
    <property type="evidence" value="ECO:0007669"/>
    <property type="project" value="InterPro"/>
</dbReference>
<dbReference type="RefSeq" id="WP_120709712.1">
    <property type="nucleotide sequence ID" value="NZ_RBCJ01000001.1"/>
</dbReference>
<evidence type="ECO:0000259" key="16">
    <source>
        <dbReference type="PROSITE" id="PS50109"/>
    </source>
</evidence>
<dbReference type="AlphaFoldDB" id="A0A3B0CCS7"/>
<feature type="domain" description="Histidine kinase" evidence="16">
    <location>
        <begin position="481"/>
        <end position="697"/>
    </location>
</feature>
<dbReference type="PROSITE" id="PS00041">
    <property type="entry name" value="HTH_ARAC_FAMILY_1"/>
    <property type="match status" value="1"/>
</dbReference>
<evidence type="ECO:0000256" key="1">
    <source>
        <dbReference type="ARBA" id="ARBA00000085"/>
    </source>
</evidence>
<reference evidence="18 19" key="1">
    <citation type="submission" date="2018-10" db="EMBL/GenBank/DDBJ databases">
        <title>Ulvibacterium marinum gen. nov., sp. nov., a novel marine bacterium of the family Flavobacteriaceae, isolated from a culture of the green alga Ulva prolifera.</title>
        <authorList>
            <person name="Zhang Z."/>
        </authorList>
    </citation>
    <scope>NUCLEOTIDE SEQUENCE [LARGE SCALE GENOMIC DNA]</scope>
    <source>
        <strain evidence="18 19">CCMM003</strain>
    </source>
</reference>
<accession>A0A3B0CCS7</accession>
<evidence type="ECO:0000256" key="11">
    <source>
        <dbReference type="ARBA" id="ARBA00023163"/>
    </source>
</evidence>
<evidence type="ECO:0000256" key="13">
    <source>
        <dbReference type="PROSITE-ProRule" id="PRU00339"/>
    </source>
</evidence>
<evidence type="ECO:0000256" key="7">
    <source>
        <dbReference type="ARBA" id="ARBA00022840"/>
    </source>
</evidence>
<dbReference type="OrthoDB" id="1522078at2"/>
<evidence type="ECO:0000313" key="19">
    <source>
        <dbReference type="Proteomes" id="UP000276603"/>
    </source>
</evidence>
<keyword evidence="4" id="KW-0808">Transferase</keyword>
<evidence type="ECO:0000256" key="6">
    <source>
        <dbReference type="ARBA" id="ARBA00022777"/>
    </source>
</evidence>
<feature type="repeat" description="TPR" evidence="13">
    <location>
        <begin position="238"/>
        <end position="271"/>
    </location>
</feature>
<dbReference type="FunFam" id="3.30.565.10:FF:000037">
    <property type="entry name" value="Hybrid sensor histidine kinase/response regulator"/>
    <property type="match status" value="1"/>
</dbReference>
<keyword evidence="13" id="KW-0802">TPR repeat</keyword>
<dbReference type="PANTHER" id="PTHR43547:SF2">
    <property type="entry name" value="HYBRID SIGNAL TRANSDUCTION HISTIDINE KINASE C"/>
    <property type="match status" value="1"/>
</dbReference>
<feature type="domain" description="HTH araC/xylS-type" evidence="15">
    <location>
        <begin position="882"/>
        <end position="978"/>
    </location>
</feature>
<evidence type="ECO:0000256" key="9">
    <source>
        <dbReference type="ARBA" id="ARBA00023015"/>
    </source>
</evidence>
<dbReference type="Pfam" id="PF12833">
    <property type="entry name" value="HTH_18"/>
    <property type="match status" value="1"/>
</dbReference>
<dbReference type="InterPro" id="IPR011990">
    <property type="entry name" value="TPR-like_helical_dom_sf"/>
</dbReference>
<dbReference type="Pfam" id="PF00072">
    <property type="entry name" value="Response_reg"/>
    <property type="match status" value="1"/>
</dbReference>
<dbReference type="InterPro" id="IPR009057">
    <property type="entry name" value="Homeodomain-like_sf"/>
</dbReference>
<proteinExistence type="predicted"/>
<keyword evidence="10" id="KW-0238">DNA-binding</keyword>
<dbReference type="SUPFAM" id="SSF55874">
    <property type="entry name" value="ATPase domain of HSP90 chaperone/DNA topoisomerase II/histidine kinase"/>
    <property type="match status" value="1"/>
</dbReference>
<dbReference type="SUPFAM" id="SSF52172">
    <property type="entry name" value="CheY-like"/>
    <property type="match status" value="1"/>
</dbReference>
<comment type="catalytic activity">
    <reaction evidence="1">
        <text>ATP + protein L-histidine = ADP + protein N-phospho-L-histidine.</text>
        <dbReference type="EC" id="2.7.13.3"/>
    </reaction>
</comment>
<name>A0A3B0CCS7_9FLAO</name>
<dbReference type="SMART" id="SM00028">
    <property type="entry name" value="TPR"/>
    <property type="match status" value="6"/>
</dbReference>
<evidence type="ECO:0000256" key="2">
    <source>
        <dbReference type="ARBA" id="ARBA00012438"/>
    </source>
</evidence>
<evidence type="ECO:0000256" key="10">
    <source>
        <dbReference type="ARBA" id="ARBA00023125"/>
    </source>
</evidence>
<dbReference type="GO" id="GO:0005524">
    <property type="term" value="F:ATP binding"/>
    <property type="evidence" value="ECO:0007669"/>
    <property type="project" value="UniProtKB-KW"/>
</dbReference>
<dbReference type="SMART" id="SM00342">
    <property type="entry name" value="HTH_ARAC"/>
    <property type="match status" value="1"/>
</dbReference>
<dbReference type="InterPro" id="IPR003661">
    <property type="entry name" value="HisK_dim/P_dom"/>
</dbReference>
<dbReference type="InterPro" id="IPR001789">
    <property type="entry name" value="Sig_transdc_resp-reg_receiver"/>
</dbReference>